<dbReference type="GO" id="GO:0005737">
    <property type="term" value="C:cytoplasm"/>
    <property type="evidence" value="ECO:0007669"/>
    <property type="project" value="UniProtKB-ARBA"/>
</dbReference>
<feature type="domain" description="START" evidence="2">
    <location>
        <begin position="174"/>
        <end position="363"/>
    </location>
</feature>
<name>A0ABD1RPN5_9LAMI</name>
<dbReference type="PANTHER" id="PTHR19308:SF9">
    <property type="entry name" value="OS07G0185200 PROTEIN"/>
    <property type="match status" value="1"/>
</dbReference>
<dbReference type="PANTHER" id="PTHR19308">
    <property type="entry name" value="PHOSPHATIDYLCHOLINE TRANSFER PROTEIN"/>
    <property type="match status" value="1"/>
</dbReference>
<keyword evidence="1" id="KW-0472">Membrane</keyword>
<dbReference type="InterPro" id="IPR051213">
    <property type="entry name" value="START_lipid_transfer"/>
</dbReference>
<dbReference type="EMBL" id="JBFOLK010000012">
    <property type="protein sequence ID" value="KAL2469780.1"/>
    <property type="molecule type" value="Genomic_DNA"/>
</dbReference>
<dbReference type="FunFam" id="3.30.530.20:FF:000006">
    <property type="entry name" value="StAR-related lipid transfer protein 7, mitochondrial"/>
    <property type="match status" value="1"/>
</dbReference>
<keyword evidence="1" id="KW-0812">Transmembrane</keyword>
<proteinExistence type="predicted"/>
<sequence>MEGRWIEGNKMMEFINNPAVMETFLDILVCSVPIWVAVMIGLVIGWSWRPRWTGLVFLGFRSKFRLIWTAPPGFGARRFWLAFTALSAFSVCRRLWFSFRWRSRKEEAVAKEETSSPSPSPSGVAVLESDAVVDASSGEIRPSGSPDAEKNNVTEKDLEHLLHLLDGKDGELVWQSMMERSTSNMTYQAWRHEPEVGPIMYRSKTIFEDATPELVRDFFWDDEFRPKWDPMLAYFKILEECPHTGTMIVHWIKKFPFFCSDREYIIGRRIWEAGRNYYCVTKGVPYPTLSRRDKPRRVDLYFSSWIIKPVQSRKGDGQLSSCEVTLIHYEDMGIPKDVAKLGVRHGMWGTVKKLHGGFRAYQNARKSEASLSRCALMARITTKFSSDEENNSLEPGSCEEERDEEIVETERRRDCGGIDWRWMAIGGAVALVCGLQTGLIGKALLVGAGQRVARRRVATSFICRNAEFS</sequence>
<dbReference type="InterPro" id="IPR023393">
    <property type="entry name" value="START-like_dom_sf"/>
</dbReference>
<evidence type="ECO:0000313" key="3">
    <source>
        <dbReference type="EMBL" id="KAL2469780.1"/>
    </source>
</evidence>
<keyword evidence="5" id="KW-1185">Reference proteome</keyword>
<accession>A0ABD1RPN5</accession>
<dbReference type="Gene3D" id="3.30.530.20">
    <property type="match status" value="1"/>
</dbReference>
<comment type="caution">
    <text evidence="4">The sequence shown here is derived from an EMBL/GenBank/DDBJ whole genome shotgun (WGS) entry which is preliminary data.</text>
</comment>
<dbReference type="EMBL" id="JBFOLK010000008">
    <property type="protein sequence ID" value="KAL2490384.1"/>
    <property type="molecule type" value="Genomic_DNA"/>
</dbReference>
<evidence type="ECO:0000259" key="2">
    <source>
        <dbReference type="PROSITE" id="PS50848"/>
    </source>
</evidence>
<dbReference type="CDD" id="cd08870">
    <property type="entry name" value="START_STARD2_7-like"/>
    <property type="match status" value="1"/>
</dbReference>
<reference evidence="5" key="2">
    <citation type="submission" date="2024-07" db="EMBL/GenBank/DDBJ databases">
        <title>Two chromosome-level genome assemblies of Korean endemic species Abeliophyllum distichum and Forsythia ovata (Oleaceae).</title>
        <authorList>
            <person name="Jang H."/>
        </authorList>
    </citation>
    <scope>NUCLEOTIDE SEQUENCE [LARGE SCALE GENOMIC DNA]</scope>
</reference>
<dbReference type="Pfam" id="PF01852">
    <property type="entry name" value="START"/>
    <property type="match status" value="1"/>
</dbReference>
<feature type="transmembrane region" description="Helical" evidence="1">
    <location>
        <begin position="20"/>
        <end position="48"/>
    </location>
</feature>
<evidence type="ECO:0000256" key="1">
    <source>
        <dbReference type="SAM" id="Phobius"/>
    </source>
</evidence>
<keyword evidence="1" id="KW-1133">Transmembrane helix</keyword>
<dbReference type="SUPFAM" id="SSF55961">
    <property type="entry name" value="Bet v1-like"/>
    <property type="match status" value="1"/>
</dbReference>
<evidence type="ECO:0000313" key="4">
    <source>
        <dbReference type="EMBL" id="KAL2490384.1"/>
    </source>
</evidence>
<evidence type="ECO:0000313" key="5">
    <source>
        <dbReference type="Proteomes" id="UP001604336"/>
    </source>
</evidence>
<protein>
    <submittedName>
        <fullName evidence="4">Polyketide cyclase/dehydrase and lipid transport superfamily protein</fullName>
    </submittedName>
</protein>
<gene>
    <name evidence="4" type="ORF">Adt_26012</name>
    <name evidence="3" type="ORF">Adt_37916</name>
</gene>
<organism evidence="4 5">
    <name type="scientific">Abeliophyllum distichum</name>
    <dbReference type="NCBI Taxonomy" id="126358"/>
    <lineage>
        <taxon>Eukaryota</taxon>
        <taxon>Viridiplantae</taxon>
        <taxon>Streptophyta</taxon>
        <taxon>Embryophyta</taxon>
        <taxon>Tracheophyta</taxon>
        <taxon>Spermatophyta</taxon>
        <taxon>Magnoliopsida</taxon>
        <taxon>eudicotyledons</taxon>
        <taxon>Gunneridae</taxon>
        <taxon>Pentapetalae</taxon>
        <taxon>asterids</taxon>
        <taxon>lamiids</taxon>
        <taxon>Lamiales</taxon>
        <taxon>Oleaceae</taxon>
        <taxon>Forsythieae</taxon>
        <taxon>Abeliophyllum</taxon>
    </lineage>
</organism>
<dbReference type="AlphaFoldDB" id="A0ABD1RPN5"/>
<dbReference type="InterPro" id="IPR002913">
    <property type="entry name" value="START_lipid-bd_dom"/>
</dbReference>
<dbReference type="Proteomes" id="UP001604336">
    <property type="component" value="Unassembled WGS sequence"/>
</dbReference>
<reference evidence="4" key="1">
    <citation type="submission" date="2024-07" db="EMBL/GenBank/DDBJ databases">
        <title>Two chromosome-level genome assemblies of Korean endemic species Abeliophyllum distichum and Forsythia ovata (Oleaceae).</title>
        <authorList>
            <person name="Mun J.H."/>
        </authorList>
    </citation>
    <scope>NUCLEOTIDE SEQUENCE</scope>
    <source>
        <strain evidence="4">KNKB198505000391</strain>
        <tissue evidence="4">Leaf</tissue>
    </source>
</reference>
<dbReference type="PROSITE" id="PS50848">
    <property type="entry name" value="START"/>
    <property type="match status" value="1"/>
</dbReference>